<dbReference type="RefSeq" id="WP_345724285.1">
    <property type="nucleotide sequence ID" value="NZ_BAABRU010000021.1"/>
</dbReference>
<dbReference type="SUPFAM" id="SSF161098">
    <property type="entry name" value="MetI-like"/>
    <property type="match status" value="1"/>
</dbReference>
<dbReference type="Pfam" id="PF00528">
    <property type="entry name" value="BPD_transp_1"/>
    <property type="match status" value="1"/>
</dbReference>
<dbReference type="CDD" id="cd06261">
    <property type="entry name" value="TM_PBP2"/>
    <property type="match status" value="1"/>
</dbReference>
<dbReference type="PANTHER" id="PTHR32243">
    <property type="entry name" value="MALTOSE TRANSPORT SYSTEM PERMEASE-RELATED"/>
    <property type="match status" value="1"/>
</dbReference>
<feature type="transmembrane region" description="Helical" evidence="7">
    <location>
        <begin position="206"/>
        <end position="231"/>
    </location>
</feature>
<evidence type="ECO:0000256" key="5">
    <source>
        <dbReference type="ARBA" id="ARBA00022989"/>
    </source>
</evidence>
<feature type="domain" description="ABC transmembrane type-1" evidence="8">
    <location>
        <begin position="88"/>
        <end position="283"/>
    </location>
</feature>
<feature type="transmembrane region" description="Helical" evidence="7">
    <location>
        <begin position="32"/>
        <end position="53"/>
    </location>
</feature>
<evidence type="ECO:0000256" key="3">
    <source>
        <dbReference type="ARBA" id="ARBA00022475"/>
    </source>
</evidence>
<dbReference type="PANTHER" id="PTHR32243:SF18">
    <property type="entry name" value="INNER MEMBRANE ABC TRANSPORTER PERMEASE PROTEIN YCJP"/>
    <property type="match status" value="1"/>
</dbReference>
<evidence type="ECO:0000259" key="8">
    <source>
        <dbReference type="PROSITE" id="PS50928"/>
    </source>
</evidence>
<evidence type="ECO:0000256" key="7">
    <source>
        <dbReference type="RuleBase" id="RU363032"/>
    </source>
</evidence>
<dbReference type="Gene3D" id="1.10.3720.10">
    <property type="entry name" value="MetI-like"/>
    <property type="match status" value="1"/>
</dbReference>
<keyword evidence="6 7" id="KW-0472">Membrane</keyword>
<dbReference type="InterPro" id="IPR035906">
    <property type="entry name" value="MetI-like_sf"/>
</dbReference>
<proteinExistence type="inferred from homology"/>
<sequence length="297" mass="32714">MGVSLSKKAESARPARATINYKAWLLDRGGDILLLVIIALMLLPIIFLVVGSFKSREEFAVGSNFFPSDWRFENYNEMWTRVKFGTYFSNSLIICGITTLVVTILASMSGYALARFRFPGAGGLSMAILGTQLVPGTLFLIPLYMTFLWMKNNLGIPLIGTNFGAIVLYVGFFLPISLWIQRSFFATIPIDLEEQAMVDGATRFQAFVYIVMPLAGPGVISTAIFVFLTAWDELLFAWVLNVQTIPVGIRQFTGVAGSQNRYELLSAASVVIILPVAAMFFLLQKRFIAGLTAGAVK</sequence>
<organism evidence="9 10">
    <name type="scientific">Herpetosiphon gulosus</name>
    <dbReference type="NCBI Taxonomy" id="1973496"/>
    <lineage>
        <taxon>Bacteria</taxon>
        <taxon>Bacillati</taxon>
        <taxon>Chloroflexota</taxon>
        <taxon>Chloroflexia</taxon>
        <taxon>Herpetosiphonales</taxon>
        <taxon>Herpetosiphonaceae</taxon>
        <taxon>Herpetosiphon</taxon>
    </lineage>
</organism>
<name>A0ABP9X5M1_9CHLR</name>
<dbReference type="EMBL" id="BAABRU010000021">
    <property type="protein sequence ID" value="GAA5530690.1"/>
    <property type="molecule type" value="Genomic_DNA"/>
</dbReference>
<evidence type="ECO:0000256" key="1">
    <source>
        <dbReference type="ARBA" id="ARBA00004651"/>
    </source>
</evidence>
<evidence type="ECO:0000256" key="2">
    <source>
        <dbReference type="ARBA" id="ARBA00022448"/>
    </source>
</evidence>
<evidence type="ECO:0000256" key="4">
    <source>
        <dbReference type="ARBA" id="ARBA00022692"/>
    </source>
</evidence>
<dbReference type="Proteomes" id="UP001428290">
    <property type="component" value="Unassembled WGS sequence"/>
</dbReference>
<keyword evidence="2 7" id="KW-0813">Transport</keyword>
<comment type="subcellular location">
    <subcellularLocation>
        <location evidence="1 7">Cell membrane</location>
        <topology evidence="1 7">Multi-pass membrane protein</topology>
    </subcellularLocation>
</comment>
<reference evidence="9 10" key="1">
    <citation type="submission" date="2024-02" db="EMBL/GenBank/DDBJ databases">
        <title>Herpetosiphon gulosus NBRC 112829.</title>
        <authorList>
            <person name="Ichikawa N."/>
            <person name="Katano-Makiyama Y."/>
            <person name="Hidaka K."/>
        </authorList>
    </citation>
    <scope>NUCLEOTIDE SEQUENCE [LARGE SCALE GENOMIC DNA]</scope>
    <source>
        <strain evidence="9 10">NBRC 112829</strain>
    </source>
</reference>
<evidence type="ECO:0000256" key="6">
    <source>
        <dbReference type="ARBA" id="ARBA00023136"/>
    </source>
</evidence>
<feature type="transmembrane region" description="Helical" evidence="7">
    <location>
        <begin position="264"/>
        <end position="283"/>
    </location>
</feature>
<keyword evidence="10" id="KW-1185">Reference proteome</keyword>
<evidence type="ECO:0000313" key="10">
    <source>
        <dbReference type="Proteomes" id="UP001428290"/>
    </source>
</evidence>
<feature type="transmembrane region" description="Helical" evidence="7">
    <location>
        <begin position="156"/>
        <end position="180"/>
    </location>
</feature>
<gene>
    <name evidence="9" type="primary">dasC_2</name>
    <name evidence="9" type="ORF">Hgul01_04513</name>
</gene>
<feature type="transmembrane region" description="Helical" evidence="7">
    <location>
        <begin position="126"/>
        <end position="150"/>
    </location>
</feature>
<comment type="caution">
    <text evidence="9">The sequence shown here is derived from an EMBL/GenBank/DDBJ whole genome shotgun (WGS) entry which is preliminary data.</text>
</comment>
<keyword evidence="3" id="KW-1003">Cell membrane</keyword>
<keyword evidence="4 7" id="KW-0812">Transmembrane</keyword>
<comment type="similarity">
    <text evidence="7">Belongs to the binding-protein-dependent transport system permease family.</text>
</comment>
<dbReference type="InterPro" id="IPR000515">
    <property type="entry name" value="MetI-like"/>
</dbReference>
<protein>
    <submittedName>
        <fullName evidence="9">Diacetylchitobiose uptake system permease protein DasC</fullName>
    </submittedName>
</protein>
<dbReference type="InterPro" id="IPR050901">
    <property type="entry name" value="BP-dep_ABC_trans_perm"/>
</dbReference>
<keyword evidence="5 7" id="KW-1133">Transmembrane helix</keyword>
<accession>A0ABP9X5M1</accession>
<dbReference type="PROSITE" id="PS50928">
    <property type="entry name" value="ABC_TM1"/>
    <property type="match status" value="1"/>
</dbReference>
<feature type="transmembrane region" description="Helical" evidence="7">
    <location>
        <begin position="87"/>
        <end position="114"/>
    </location>
</feature>
<evidence type="ECO:0000313" key="9">
    <source>
        <dbReference type="EMBL" id="GAA5530690.1"/>
    </source>
</evidence>